<feature type="transmembrane region" description="Helical" evidence="1">
    <location>
        <begin position="99"/>
        <end position="119"/>
    </location>
</feature>
<sequence length="201" mass="23223">MNQQDNNTSAAFMEVTSRKMEGLDKKIDALEGKLKEIPAHAEPLNKLLDSMERLRSDISEASVLPEKLAHFSKRLELVAEALKQQPTSKVIHQHHVPKLIWISAGLFVGICLVCSGWYVTTSKLNSFIANDTKYRQMRLDTTHKSLQLYLDRLDSLYETYPNMREKVLETEEEHRLNFERLQKAERLRTEAKNLEKSAGRK</sequence>
<accession>A0A8X8IG72</accession>
<dbReference type="RefSeq" id="WP_139174007.1">
    <property type="nucleotide sequence ID" value="NZ_FNNO01000026.1"/>
</dbReference>
<proteinExistence type="predicted"/>
<dbReference type="AlphaFoldDB" id="A0A8X8IG72"/>
<dbReference type="EMBL" id="FNNO01000026">
    <property type="protein sequence ID" value="SDX68546.1"/>
    <property type="molecule type" value="Genomic_DNA"/>
</dbReference>
<organism evidence="2 3">
    <name type="scientific">Hydrobacter penzbergensis</name>
    <dbReference type="NCBI Taxonomy" id="1235997"/>
    <lineage>
        <taxon>Bacteria</taxon>
        <taxon>Pseudomonadati</taxon>
        <taxon>Bacteroidota</taxon>
        <taxon>Chitinophagia</taxon>
        <taxon>Chitinophagales</taxon>
        <taxon>Chitinophagaceae</taxon>
        <taxon>Hydrobacter</taxon>
    </lineage>
</organism>
<protein>
    <submittedName>
        <fullName evidence="2">Uncharacterized protein</fullName>
    </submittedName>
</protein>
<evidence type="ECO:0000313" key="2">
    <source>
        <dbReference type="EMBL" id="SDX68546.1"/>
    </source>
</evidence>
<keyword evidence="1" id="KW-0472">Membrane</keyword>
<dbReference type="Proteomes" id="UP000198711">
    <property type="component" value="Unassembled WGS sequence"/>
</dbReference>
<name>A0A8X8IG72_9BACT</name>
<keyword evidence="3" id="KW-1185">Reference proteome</keyword>
<reference evidence="2 3" key="1">
    <citation type="submission" date="2016-10" db="EMBL/GenBank/DDBJ databases">
        <authorList>
            <person name="Varghese N."/>
            <person name="Submissions S."/>
        </authorList>
    </citation>
    <scope>NUCLEOTIDE SEQUENCE [LARGE SCALE GENOMIC DNA]</scope>
    <source>
        <strain evidence="2 3">DSM 25353</strain>
    </source>
</reference>
<evidence type="ECO:0000256" key="1">
    <source>
        <dbReference type="SAM" id="Phobius"/>
    </source>
</evidence>
<keyword evidence="1" id="KW-0812">Transmembrane</keyword>
<evidence type="ECO:0000313" key="3">
    <source>
        <dbReference type="Proteomes" id="UP000198711"/>
    </source>
</evidence>
<comment type="caution">
    <text evidence="2">The sequence shown here is derived from an EMBL/GenBank/DDBJ whole genome shotgun (WGS) entry which is preliminary data.</text>
</comment>
<keyword evidence="1" id="KW-1133">Transmembrane helix</keyword>
<gene>
    <name evidence="2" type="ORF">SAMN05444410_1263</name>
</gene>